<feature type="domain" description="Methionyl/Valyl/Leucyl/Isoleucyl-tRNA synthetase anticodon-binding" evidence="7">
    <location>
        <begin position="114"/>
        <end position="188"/>
    </location>
</feature>
<dbReference type="Gene3D" id="1.10.730.10">
    <property type="entry name" value="Isoleucyl-tRNA Synthetase, Domain 1"/>
    <property type="match status" value="1"/>
</dbReference>
<dbReference type="Proteomes" id="UP000270757">
    <property type="component" value="Unassembled WGS sequence"/>
</dbReference>
<gene>
    <name evidence="8" type="primary">ileS</name>
    <name evidence="8" type="ORF">D6J04_14740</name>
</gene>
<dbReference type="AlphaFoldDB" id="A0A3A5L7D1"/>
<keyword evidence="3" id="KW-0067">ATP-binding</keyword>
<protein>
    <submittedName>
        <fullName evidence="8">Isoleucine--tRNA ligase</fullName>
        <ecNumber evidence="8">6.1.1.5</ecNumber>
    </submittedName>
</protein>
<accession>A0A3A5L7D1</accession>
<dbReference type="Pfam" id="PF00133">
    <property type="entry name" value="tRNA-synt_1"/>
    <property type="match status" value="1"/>
</dbReference>
<evidence type="ECO:0000256" key="5">
    <source>
        <dbReference type="ARBA" id="ARBA00023146"/>
    </source>
</evidence>
<reference evidence="8 9" key="1">
    <citation type="submission" date="2018-09" db="EMBL/GenBank/DDBJ databases">
        <title>Draft genome sequences of Legionella taurinensis isolated from water samples.</title>
        <authorList>
            <person name="Chakeri A."/>
            <person name="Allerberger F."/>
            <person name="Kundi M."/>
            <person name="Ruppitsch W."/>
            <person name="Schmid D."/>
        </authorList>
    </citation>
    <scope>NUCLEOTIDE SEQUENCE [LARGE SCALE GENOMIC DNA]</scope>
    <source>
        <strain evidence="8 9">4570-18-6</strain>
    </source>
</reference>
<dbReference type="PANTHER" id="PTHR42780:SF1">
    <property type="entry name" value="ISOLEUCINE--TRNA LIGASE, CYTOPLASMIC"/>
    <property type="match status" value="1"/>
</dbReference>
<dbReference type="GO" id="GO:0006428">
    <property type="term" value="P:isoleucyl-tRNA aminoacylation"/>
    <property type="evidence" value="ECO:0007669"/>
    <property type="project" value="TreeGrafter"/>
</dbReference>
<dbReference type="SUPFAM" id="SSF47323">
    <property type="entry name" value="Anticodon-binding domain of a subclass of class I aminoacyl-tRNA synthetases"/>
    <property type="match status" value="1"/>
</dbReference>
<dbReference type="Gene3D" id="3.40.50.620">
    <property type="entry name" value="HUPs"/>
    <property type="match status" value="1"/>
</dbReference>
<feature type="domain" description="Aminoacyl-tRNA synthetase class Ia" evidence="6">
    <location>
        <begin position="2"/>
        <end position="66"/>
    </location>
</feature>
<dbReference type="EC" id="6.1.1.5" evidence="8"/>
<dbReference type="InterPro" id="IPR002300">
    <property type="entry name" value="aa-tRNA-synth_Ia"/>
</dbReference>
<evidence type="ECO:0000256" key="1">
    <source>
        <dbReference type="ARBA" id="ARBA00022598"/>
    </source>
</evidence>
<organism evidence="8 9">
    <name type="scientific">Legionella taurinensis</name>
    <dbReference type="NCBI Taxonomy" id="70611"/>
    <lineage>
        <taxon>Bacteria</taxon>
        <taxon>Pseudomonadati</taxon>
        <taxon>Pseudomonadota</taxon>
        <taxon>Gammaproteobacteria</taxon>
        <taxon>Legionellales</taxon>
        <taxon>Legionellaceae</taxon>
        <taxon>Legionella</taxon>
    </lineage>
</organism>
<evidence type="ECO:0000259" key="7">
    <source>
        <dbReference type="Pfam" id="PF08264"/>
    </source>
</evidence>
<sequence length="189" mass="21125">YTLHVLATALFDRPAFKTVAAHGIVLGDDGLKMSKSKGNYPDVKEVFDRDGSDAMRWFLMSSPILRGGNLIVTEQGLREGVRQALLPIWNAWSFLQLYASTPGQWRTDSPHVLDRYVLAKLSATRDAITDALEGNDIAGACDELRTFCDALTKWYVRRSRSRFWGEDADAIDTLHTVLEVLTRIAAPLL</sequence>
<dbReference type="InterPro" id="IPR013155">
    <property type="entry name" value="M/V/L/I-tRNA-synth_anticd-bd"/>
</dbReference>
<keyword evidence="1 8" id="KW-0436">Ligase</keyword>
<evidence type="ECO:0000313" key="8">
    <source>
        <dbReference type="EMBL" id="RJT43049.1"/>
    </source>
</evidence>
<dbReference type="InterPro" id="IPR009080">
    <property type="entry name" value="tRNAsynth_Ia_anticodon-bd"/>
</dbReference>
<dbReference type="SUPFAM" id="SSF52374">
    <property type="entry name" value="Nucleotidylyl transferase"/>
    <property type="match status" value="1"/>
</dbReference>
<dbReference type="Pfam" id="PF08264">
    <property type="entry name" value="Anticodon_1"/>
    <property type="match status" value="1"/>
</dbReference>
<evidence type="ECO:0000256" key="3">
    <source>
        <dbReference type="ARBA" id="ARBA00022840"/>
    </source>
</evidence>
<dbReference type="GO" id="GO:0005524">
    <property type="term" value="F:ATP binding"/>
    <property type="evidence" value="ECO:0007669"/>
    <property type="project" value="UniProtKB-KW"/>
</dbReference>
<keyword evidence="2" id="KW-0547">Nucleotide-binding</keyword>
<feature type="non-terminal residue" evidence="8">
    <location>
        <position position="189"/>
    </location>
</feature>
<evidence type="ECO:0000256" key="2">
    <source>
        <dbReference type="ARBA" id="ARBA00022741"/>
    </source>
</evidence>
<dbReference type="GO" id="GO:0004822">
    <property type="term" value="F:isoleucine-tRNA ligase activity"/>
    <property type="evidence" value="ECO:0007669"/>
    <property type="project" value="UniProtKB-EC"/>
</dbReference>
<dbReference type="InterPro" id="IPR023586">
    <property type="entry name" value="Ile-tRNA-ligase_type2"/>
</dbReference>
<keyword evidence="5" id="KW-0030">Aminoacyl-tRNA synthetase</keyword>
<dbReference type="PANTHER" id="PTHR42780">
    <property type="entry name" value="SOLEUCYL-TRNA SYNTHETASE"/>
    <property type="match status" value="1"/>
</dbReference>
<comment type="caution">
    <text evidence="8">The sequence shown here is derived from an EMBL/GenBank/DDBJ whole genome shotgun (WGS) entry which is preliminary data.</text>
</comment>
<evidence type="ECO:0000259" key="6">
    <source>
        <dbReference type="Pfam" id="PF00133"/>
    </source>
</evidence>
<dbReference type="InterPro" id="IPR014729">
    <property type="entry name" value="Rossmann-like_a/b/a_fold"/>
</dbReference>
<proteinExistence type="predicted"/>
<evidence type="ECO:0000256" key="4">
    <source>
        <dbReference type="ARBA" id="ARBA00022917"/>
    </source>
</evidence>
<name>A0A3A5L7D1_9GAMM</name>
<keyword evidence="4" id="KW-0648">Protein biosynthesis</keyword>
<dbReference type="EMBL" id="QZWB01000044">
    <property type="protein sequence ID" value="RJT43049.1"/>
    <property type="molecule type" value="Genomic_DNA"/>
</dbReference>
<evidence type="ECO:0000313" key="9">
    <source>
        <dbReference type="Proteomes" id="UP000270757"/>
    </source>
</evidence>
<feature type="non-terminal residue" evidence="8">
    <location>
        <position position="1"/>
    </location>
</feature>